<accession>A0AAV2NWW1</accession>
<protein>
    <submittedName>
        <fullName evidence="1">Uncharacterized protein</fullName>
    </submittedName>
</protein>
<name>A0AAV2NWW1_9HYME</name>
<keyword evidence="2" id="KW-1185">Reference proteome</keyword>
<dbReference type="Proteomes" id="UP001497644">
    <property type="component" value="Chromosome 4"/>
</dbReference>
<dbReference type="EMBL" id="OZ034827">
    <property type="protein sequence ID" value="CAL1683550.1"/>
    <property type="molecule type" value="Genomic_DNA"/>
</dbReference>
<evidence type="ECO:0000313" key="2">
    <source>
        <dbReference type="Proteomes" id="UP001497644"/>
    </source>
</evidence>
<organism evidence="1 2">
    <name type="scientific">Lasius platythorax</name>
    <dbReference type="NCBI Taxonomy" id="488582"/>
    <lineage>
        <taxon>Eukaryota</taxon>
        <taxon>Metazoa</taxon>
        <taxon>Ecdysozoa</taxon>
        <taxon>Arthropoda</taxon>
        <taxon>Hexapoda</taxon>
        <taxon>Insecta</taxon>
        <taxon>Pterygota</taxon>
        <taxon>Neoptera</taxon>
        <taxon>Endopterygota</taxon>
        <taxon>Hymenoptera</taxon>
        <taxon>Apocrita</taxon>
        <taxon>Aculeata</taxon>
        <taxon>Formicoidea</taxon>
        <taxon>Formicidae</taxon>
        <taxon>Formicinae</taxon>
        <taxon>Lasius</taxon>
        <taxon>Lasius</taxon>
    </lineage>
</organism>
<proteinExistence type="predicted"/>
<reference evidence="1" key="1">
    <citation type="submission" date="2024-04" db="EMBL/GenBank/DDBJ databases">
        <authorList>
            <consortium name="Molecular Ecology Group"/>
        </authorList>
    </citation>
    <scope>NUCLEOTIDE SEQUENCE</scope>
</reference>
<dbReference type="AlphaFoldDB" id="A0AAV2NWW1"/>
<gene>
    <name evidence="1" type="ORF">LPLAT_LOCUS9255</name>
</gene>
<sequence>MATPHGASQRALHRPTIHLTPQWADPRSYARWLCYALFPPCAHQVACTSLKRDGNARVDGEVCMVERMKTRGRDDDDTPETRPRLNMSFTVRDTMTTPKMLRT</sequence>
<evidence type="ECO:0000313" key="1">
    <source>
        <dbReference type="EMBL" id="CAL1683550.1"/>
    </source>
</evidence>